<dbReference type="PANTHER" id="PTHR47708">
    <property type="match status" value="1"/>
</dbReference>
<sequence length="620" mass="66650">MAARIHRLGKLSGLLRPSSPVISFNTTWSRRYAKGLNGSTIRIGCSSGFWGDTAVSAPQLIYGGKIDYLVSDYLSEITMSLMTAAKNKNPEMGYAPDFVLASTAPYVKEIKKRGIRVISNAGGTNPQACAAALREVCRKASVDLNIAVVTGDDLMPKCSEIDEQGYKEMFSGTKFPSTVNSMNAYLGAGPIARALDLGADIVVTGRCTDSALVLAPLLHKFQWKMDEFDKLAAGSLAGHLIECGAQVTGGIFTDWHKVENWDNIGFPIVECDADGGIIVTKPAGTGGLVSTATVSEQLLYEIGDPAHYFLPDVVCDFTGVNLTDLGKDKVLVEGVKGRPPTADYKVCATYLDGYRCTAVAGVAGPSSKAKAEKTAEAIIKRCKKIFSQMKLEDFTNVEMEVLGSEQMYGPNSRIPQGSRESVMWLAVHHQQKRALQMFAREIAPAGTGMAPGLTGIVGGRPSVSPVLKLFSYLYPKGQMKIDIQMNGDHAETFQPQSVTTATYNTGDTGTETGDSSPLPSGTRTYRLGDLAYTRSGDKGNSANVGVIARHPSVLPYLRQAITAEVVDNYFGHLFTDREGPLNTRVQRFDVPGIHGMNFMLHNVLGGGGIASLRCDPQVKF</sequence>
<feature type="region of interest" description="Disordered" evidence="1">
    <location>
        <begin position="503"/>
        <end position="522"/>
    </location>
</feature>
<gene>
    <name evidence="4" type="ORF">KP79_PYT12295</name>
</gene>
<dbReference type="EMBL" id="NEDP02001080">
    <property type="protein sequence ID" value="OWF54332.1"/>
    <property type="molecule type" value="Genomic_DNA"/>
</dbReference>
<dbReference type="OrthoDB" id="10265871at2759"/>
<comment type="caution">
    <text evidence="4">The sequence shown here is derived from an EMBL/GenBank/DDBJ whole genome shotgun (WGS) entry which is preliminary data.</text>
</comment>
<dbReference type="STRING" id="6573.A0A210R048"/>
<evidence type="ECO:0000313" key="4">
    <source>
        <dbReference type="EMBL" id="OWF54332.1"/>
    </source>
</evidence>
<dbReference type="InterPro" id="IPR010839">
    <property type="entry name" value="AtuA_N"/>
</dbReference>
<accession>A0A210R048</accession>
<dbReference type="InterPro" id="IPR056362">
    <property type="entry name" value="AtuA-like_ferredoxin_dom"/>
</dbReference>
<dbReference type="Pfam" id="PF07287">
    <property type="entry name" value="AtuA"/>
    <property type="match status" value="1"/>
</dbReference>
<evidence type="ECO:0000259" key="2">
    <source>
        <dbReference type="Pfam" id="PF07287"/>
    </source>
</evidence>
<dbReference type="AlphaFoldDB" id="A0A210R048"/>
<keyword evidence="5" id="KW-1185">Reference proteome</keyword>
<proteinExistence type="predicted"/>
<evidence type="ECO:0000313" key="5">
    <source>
        <dbReference type="Proteomes" id="UP000242188"/>
    </source>
</evidence>
<feature type="domain" description="Acyclic terpene utilisation N-terminal" evidence="2">
    <location>
        <begin position="41"/>
        <end position="484"/>
    </location>
</feature>
<evidence type="ECO:0000256" key="1">
    <source>
        <dbReference type="SAM" id="MobiDB-lite"/>
    </source>
</evidence>
<reference evidence="4 5" key="1">
    <citation type="journal article" date="2017" name="Nat. Ecol. Evol.">
        <title>Scallop genome provides insights into evolution of bilaterian karyotype and development.</title>
        <authorList>
            <person name="Wang S."/>
            <person name="Zhang J."/>
            <person name="Jiao W."/>
            <person name="Li J."/>
            <person name="Xun X."/>
            <person name="Sun Y."/>
            <person name="Guo X."/>
            <person name="Huan P."/>
            <person name="Dong B."/>
            <person name="Zhang L."/>
            <person name="Hu X."/>
            <person name="Sun X."/>
            <person name="Wang J."/>
            <person name="Zhao C."/>
            <person name="Wang Y."/>
            <person name="Wang D."/>
            <person name="Huang X."/>
            <person name="Wang R."/>
            <person name="Lv J."/>
            <person name="Li Y."/>
            <person name="Zhang Z."/>
            <person name="Liu B."/>
            <person name="Lu W."/>
            <person name="Hui Y."/>
            <person name="Liang J."/>
            <person name="Zhou Z."/>
            <person name="Hou R."/>
            <person name="Li X."/>
            <person name="Liu Y."/>
            <person name="Li H."/>
            <person name="Ning X."/>
            <person name="Lin Y."/>
            <person name="Zhao L."/>
            <person name="Xing Q."/>
            <person name="Dou J."/>
            <person name="Li Y."/>
            <person name="Mao J."/>
            <person name="Guo H."/>
            <person name="Dou H."/>
            <person name="Li T."/>
            <person name="Mu C."/>
            <person name="Jiang W."/>
            <person name="Fu Q."/>
            <person name="Fu X."/>
            <person name="Miao Y."/>
            <person name="Liu J."/>
            <person name="Yu Q."/>
            <person name="Li R."/>
            <person name="Liao H."/>
            <person name="Li X."/>
            <person name="Kong Y."/>
            <person name="Jiang Z."/>
            <person name="Chourrout D."/>
            <person name="Li R."/>
            <person name="Bao Z."/>
        </authorList>
    </citation>
    <scope>NUCLEOTIDE SEQUENCE [LARGE SCALE GENOMIC DNA]</scope>
    <source>
        <strain evidence="4 5">PY_sf001</strain>
    </source>
</reference>
<name>A0A210R048_MIZYE</name>
<dbReference type="Pfam" id="PF23544">
    <property type="entry name" value="AtuA_ferredoxin"/>
    <property type="match status" value="1"/>
</dbReference>
<feature type="domain" description="AtuA-like ferredoxin-fold" evidence="3">
    <location>
        <begin position="526"/>
        <end position="619"/>
    </location>
</feature>
<dbReference type="PANTHER" id="PTHR47708:SF2">
    <property type="entry name" value="SI:CH73-132F6.5"/>
    <property type="match status" value="1"/>
</dbReference>
<feature type="compositionally biased region" description="Low complexity" evidence="1">
    <location>
        <begin position="503"/>
        <end position="513"/>
    </location>
</feature>
<dbReference type="Proteomes" id="UP000242188">
    <property type="component" value="Unassembled WGS sequence"/>
</dbReference>
<evidence type="ECO:0000259" key="3">
    <source>
        <dbReference type="Pfam" id="PF23544"/>
    </source>
</evidence>
<organism evidence="4 5">
    <name type="scientific">Mizuhopecten yessoensis</name>
    <name type="common">Japanese scallop</name>
    <name type="synonym">Patinopecten yessoensis</name>
    <dbReference type="NCBI Taxonomy" id="6573"/>
    <lineage>
        <taxon>Eukaryota</taxon>
        <taxon>Metazoa</taxon>
        <taxon>Spiralia</taxon>
        <taxon>Lophotrochozoa</taxon>
        <taxon>Mollusca</taxon>
        <taxon>Bivalvia</taxon>
        <taxon>Autobranchia</taxon>
        <taxon>Pteriomorphia</taxon>
        <taxon>Pectinida</taxon>
        <taxon>Pectinoidea</taxon>
        <taxon>Pectinidae</taxon>
        <taxon>Mizuhopecten</taxon>
    </lineage>
</organism>
<protein>
    <submittedName>
        <fullName evidence="4">Uncharacterized protein</fullName>
    </submittedName>
</protein>